<protein>
    <submittedName>
        <fullName evidence="1">Uncharacterized protein</fullName>
    </submittedName>
</protein>
<keyword evidence="2" id="KW-1185">Reference proteome</keyword>
<accession>A0A835AQ79</accession>
<dbReference type="AlphaFoldDB" id="A0A835AQ79"/>
<name>A0A835AQ79_9POAL</name>
<reference evidence="1" key="1">
    <citation type="submission" date="2020-07" db="EMBL/GenBank/DDBJ databases">
        <title>Genome sequence and genetic diversity analysis of an under-domesticated orphan crop, white fonio (Digitaria exilis).</title>
        <authorList>
            <person name="Bennetzen J.L."/>
            <person name="Chen S."/>
            <person name="Ma X."/>
            <person name="Wang X."/>
            <person name="Yssel A.E.J."/>
            <person name="Chaluvadi S.R."/>
            <person name="Johnson M."/>
            <person name="Gangashetty P."/>
            <person name="Hamidou F."/>
            <person name="Sanogo M.D."/>
            <person name="Zwaenepoel A."/>
            <person name="Wallace J."/>
            <person name="Van De Peer Y."/>
            <person name="Van Deynze A."/>
        </authorList>
    </citation>
    <scope>NUCLEOTIDE SEQUENCE</scope>
    <source>
        <tissue evidence="1">Leaves</tissue>
    </source>
</reference>
<sequence>MFQFSLMKVNGLLYFCYFSFVGDEDAWNNLLTLANISSEGNVLPNASQEIEDAPVARSDHEQCRREPKNHRLSALEQEMGTNQEPKQHVETTYDINTSAADKGKGKAEDDCCAYVLSVASEASNNNHDNQAEEEQLLTESQLQEMIIRLESQVSAWVAEFDSADCGCSMLEETAAHEGETVDEAEDQGRSEVTKARLQDEIFVCEQRLDKAQSMISDVSETEKHLRAEIMECKERAMETEGRLWAEIQARDSAVADVEAWKHCTAEAQRQIHASSVVEAQLRDELATWKRRATEAEASYRAEIKASHDKAAEAMTCLQDEISKRDQKFME</sequence>
<evidence type="ECO:0000313" key="1">
    <source>
        <dbReference type="EMBL" id="KAF8669298.1"/>
    </source>
</evidence>
<dbReference type="OrthoDB" id="720908at2759"/>
<dbReference type="EMBL" id="JACEFO010002272">
    <property type="protein sequence ID" value="KAF8669298.1"/>
    <property type="molecule type" value="Genomic_DNA"/>
</dbReference>
<evidence type="ECO:0000313" key="2">
    <source>
        <dbReference type="Proteomes" id="UP000636709"/>
    </source>
</evidence>
<proteinExistence type="predicted"/>
<dbReference type="Proteomes" id="UP000636709">
    <property type="component" value="Unassembled WGS sequence"/>
</dbReference>
<organism evidence="1 2">
    <name type="scientific">Digitaria exilis</name>
    <dbReference type="NCBI Taxonomy" id="1010633"/>
    <lineage>
        <taxon>Eukaryota</taxon>
        <taxon>Viridiplantae</taxon>
        <taxon>Streptophyta</taxon>
        <taxon>Embryophyta</taxon>
        <taxon>Tracheophyta</taxon>
        <taxon>Spermatophyta</taxon>
        <taxon>Magnoliopsida</taxon>
        <taxon>Liliopsida</taxon>
        <taxon>Poales</taxon>
        <taxon>Poaceae</taxon>
        <taxon>PACMAD clade</taxon>
        <taxon>Panicoideae</taxon>
        <taxon>Panicodae</taxon>
        <taxon>Paniceae</taxon>
        <taxon>Anthephorinae</taxon>
        <taxon>Digitaria</taxon>
    </lineage>
</organism>
<comment type="caution">
    <text evidence="1">The sequence shown here is derived from an EMBL/GenBank/DDBJ whole genome shotgun (WGS) entry which is preliminary data.</text>
</comment>
<gene>
    <name evidence="1" type="ORF">HU200_051634</name>
</gene>